<dbReference type="Proteomes" id="UP000830158">
    <property type="component" value="Chromosome"/>
</dbReference>
<gene>
    <name evidence="2" type="ORF">L1857_25600</name>
</gene>
<dbReference type="PANTHER" id="PTHR43781">
    <property type="entry name" value="SACCHAROPINE DEHYDROGENASE"/>
    <property type="match status" value="1"/>
</dbReference>
<dbReference type="InterPro" id="IPR036291">
    <property type="entry name" value="NAD(P)-bd_dom_sf"/>
</dbReference>
<sequence>MGRVAVYGAYGHTGRFVVAELRERGYVPLLLGRDREKLLAMAEPGLEARPASVDDPVALDRALAGAAAVINCAGPFATTAAPLIEAALRAGIPYVDVAAEIEANADTFAQFAERAGDTVVVPAMAFFGGLGDLLVTAAMGDWTAADEVRIAYGLSSWHPTAGTLAAGAVSRERRADRRVRYSGGRLRYHDDALPTLAWEFPAPLGRQDVIAEFSMADIVTVPSHLAVPEVRTYMTTTAAADLAAPDAAAPAPVDERGRSAQTFVVDVVVRSGDAERRISAAGRDIYAISAPLAVEAVERVLTGRTRAVGVVSAGAAFDAPEFLRALAPHLSVQAGA</sequence>
<name>A0ABY4P128_9PSEU</name>
<organism evidence="2 3">
    <name type="scientific">Amycolatopsis thermalba</name>
    <dbReference type="NCBI Taxonomy" id="944492"/>
    <lineage>
        <taxon>Bacteria</taxon>
        <taxon>Bacillati</taxon>
        <taxon>Actinomycetota</taxon>
        <taxon>Actinomycetes</taxon>
        <taxon>Pseudonocardiales</taxon>
        <taxon>Pseudonocardiaceae</taxon>
        <taxon>Amycolatopsis</taxon>
    </lineage>
</organism>
<evidence type="ECO:0000259" key="1">
    <source>
        <dbReference type="Pfam" id="PF03435"/>
    </source>
</evidence>
<dbReference type="EMBL" id="CP091196">
    <property type="protein sequence ID" value="UQS25943.1"/>
    <property type="molecule type" value="Genomic_DNA"/>
</dbReference>
<evidence type="ECO:0000313" key="2">
    <source>
        <dbReference type="EMBL" id="UQS25943.1"/>
    </source>
</evidence>
<feature type="domain" description="Saccharopine dehydrogenase NADP binding" evidence="1">
    <location>
        <begin position="4"/>
        <end position="114"/>
    </location>
</feature>
<dbReference type="PANTHER" id="PTHR43781:SF1">
    <property type="entry name" value="SACCHAROPINE DEHYDROGENASE"/>
    <property type="match status" value="1"/>
</dbReference>
<protein>
    <submittedName>
        <fullName evidence="2">Saccharopine dehydrogenase NADP-binding domain-containing protein</fullName>
    </submittedName>
</protein>
<dbReference type="Gene3D" id="3.40.50.720">
    <property type="entry name" value="NAD(P)-binding Rossmann-like Domain"/>
    <property type="match status" value="1"/>
</dbReference>
<dbReference type="SUPFAM" id="SSF51735">
    <property type="entry name" value="NAD(P)-binding Rossmann-fold domains"/>
    <property type="match status" value="1"/>
</dbReference>
<proteinExistence type="predicted"/>
<dbReference type="Pfam" id="PF03435">
    <property type="entry name" value="Sacchrp_dh_NADP"/>
    <property type="match status" value="1"/>
</dbReference>
<accession>A0ABY4P128</accession>
<evidence type="ECO:0000313" key="3">
    <source>
        <dbReference type="Proteomes" id="UP000830158"/>
    </source>
</evidence>
<reference evidence="2" key="1">
    <citation type="submission" date="2022-01" db="EMBL/GenBank/DDBJ databases">
        <title>PSI-footprinting approach for the identification of protein synthesis inhibitor producers.</title>
        <authorList>
            <person name="Handel F."/>
            <person name="Kulik A."/>
            <person name="Wex K.W."/>
            <person name="Berscheid A."/>
            <person name="Saur J.S."/>
            <person name="Winkler A."/>
            <person name="Wibberg D."/>
            <person name="Kalinowski J."/>
            <person name="Broetz-Oesterhelt H."/>
            <person name="Mast Y."/>
        </authorList>
    </citation>
    <scope>NUCLEOTIDE SEQUENCE</scope>
    <source>
        <strain evidence="2">KNN 49.3e</strain>
    </source>
</reference>
<keyword evidence="3" id="KW-1185">Reference proteome</keyword>
<dbReference type="InterPro" id="IPR005097">
    <property type="entry name" value="Sacchrp_dh_NADP-bd"/>
</dbReference>
<dbReference type="RefSeq" id="WP_116110328.1">
    <property type="nucleotide sequence ID" value="NZ_CP091196.1"/>
</dbReference>